<evidence type="ECO:0000259" key="11">
    <source>
        <dbReference type="PROSITE" id="PS50002"/>
    </source>
</evidence>
<evidence type="ECO:0000256" key="9">
    <source>
        <dbReference type="SAM" id="MobiDB-lite"/>
    </source>
</evidence>
<dbReference type="EMBL" id="VOFY01000002">
    <property type="protein sequence ID" value="KAA8595347.1"/>
    <property type="molecule type" value="Genomic_DNA"/>
</dbReference>
<evidence type="ECO:0000256" key="3">
    <source>
        <dbReference type="ARBA" id="ARBA00023043"/>
    </source>
</evidence>
<evidence type="ECO:0000256" key="6">
    <source>
        <dbReference type="ARBA" id="ARBA00040640"/>
    </source>
</evidence>
<dbReference type="PROSITE" id="PS50002">
    <property type="entry name" value="SH3"/>
    <property type="match status" value="2"/>
</dbReference>
<dbReference type="SUPFAM" id="SSF50044">
    <property type="entry name" value="SH3-domain"/>
    <property type="match status" value="2"/>
</dbReference>
<dbReference type="PANTHER" id="PTHR46037">
    <property type="entry name" value="PROTEIN ENHANCER OF SEVENLESS 2B"/>
    <property type="match status" value="1"/>
</dbReference>
<comment type="function">
    <text evidence="5">Induces bone resorption, acting probably through a signaling cascade which results in the secretion of factor(s) enhancing osteoclast formation and activity.</text>
</comment>
<evidence type="ECO:0000256" key="7">
    <source>
        <dbReference type="PROSITE-ProRule" id="PRU00191"/>
    </source>
</evidence>
<organism evidence="12 13">
    <name type="scientific">Etheostoma spectabile</name>
    <name type="common">orangethroat darter</name>
    <dbReference type="NCBI Taxonomy" id="54343"/>
    <lineage>
        <taxon>Eukaryota</taxon>
        <taxon>Metazoa</taxon>
        <taxon>Chordata</taxon>
        <taxon>Craniata</taxon>
        <taxon>Vertebrata</taxon>
        <taxon>Euteleostomi</taxon>
        <taxon>Actinopterygii</taxon>
        <taxon>Neopterygii</taxon>
        <taxon>Teleostei</taxon>
        <taxon>Neoteleostei</taxon>
        <taxon>Acanthomorphata</taxon>
        <taxon>Eupercaria</taxon>
        <taxon>Perciformes</taxon>
        <taxon>Percoidei</taxon>
        <taxon>Percidae</taxon>
        <taxon>Etheostomatinae</taxon>
        <taxon>Etheostoma</taxon>
    </lineage>
</organism>
<dbReference type="SUPFAM" id="SSF55550">
    <property type="entry name" value="SH2 domain"/>
    <property type="match status" value="1"/>
</dbReference>
<dbReference type="Pfam" id="PF00018">
    <property type="entry name" value="SH3_1"/>
    <property type="match status" value="2"/>
</dbReference>
<evidence type="ECO:0000256" key="8">
    <source>
        <dbReference type="PROSITE-ProRule" id="PRU00192"/>
    </source>
</evidence>
<dbReference type="SMART" id="SM00252">
    <property type="entry name" value="SH2"/>
    <property type="match status" value="1"/>
</dbReference>
<dbReference type="PRINTS" id="PR00499">
    <property type="entry name" value="P67PHOX"/>
</dbReference>
<feature type="region of interest" description="Disordered" evidence="9">
    <location>
        <begin position="215"/>
        <end position="248"/>
    </location>
</feature>
<evidence type="ECO:0000256" key="1">
    <source>
        <dbReference type="ARBA" id="ARBA00022443"/>
    </source>
</evidence>
<evidence type="ECO:0000313" key="13">
    <source>
        <dbReference type="Proteomes" id="UP000327493"/>
    </source>
</evidence>
<reference evidence="12 13" key="1">
    <citation type="submission" date="2019-08" db="EMBL/GenBank/DDBJ databases">
        <title>A chromosome-level genome assembly, high-density linkage maps, and genome scans reveal the genomic architecture of hybrid incompatibilities underlying speciation via character displacement in darters (Percidae: Etheostominae).</title>
        <authorList>
            <person name="Moran R.L."/>
            <person name="Catchen J.M."/>
            <person name="Fuller R.C."/>
        </authorList>
    </citation>
    <scope>NUCLEOTIDE SEQUENCE [LARGE SCALE GENOMIC DNA]</scope>
    <source>
        <strain evidence="12">EspeVRDwgs_2016</strain>
        <tissue evidence="12">Muscle</tissue>
    </source>
</reference>
<keyword evidence="4" id="KW-0449">Lipoprotein</keyword>
<keyword evidence="1 8" id="KW-0728">SH3 domain</keyword>
<protein>
    <recommendedName>
        <fullName evidence="6">Osteoclast-stimulating factor 1</fullName>
    </recommendedName>
</protein>
<dbReference type="FunFam" id="2.30.30.40:FF:000072">
    <property type="entry name" value="Unconventional Myosin IB"/>
    <property type="match status" value="1"/>
</dbReference>
<keyword evidence="3" id="KW-0040">ANK repeat</keyword>
<feature type="compositionally biased region" description="Pro residues" evidence="9">
    <location>
        <begin position="227"/>
        <end position="242"/>
    </location>
</feature>
<dbReference type="PROSITE" id="PS50001">
    <property type="entry name" value="SH2"/>
    <property type="match status" value="1"/>
</dbReference>
<dbReference type="SMART" id="SM00326">
    <property type="entry name" value="SH3"/>
    <property type="match status" value="2"/>
</dbReference>
<dbReference type="InterPro" id="IPR001452">
    <property type="entry name" value="SH3_domain"/>
</dbReference>
<dbReference type="Proteomes" id="UP000327493">
    <property type="component" value="Chromosome 2"/>
</dbReference>
<dbReference type="Gene3D" id="3.30.505.10">
    <property type="entry name" value="SH2 domain"/>
    <property type="match status" value="1"/>
</dbReference>
<evidence type="ECO:0000256" key="5">
    <source>
        <dbReference type="ARBA" id="ARBA00037432"/>
    </source>
</evidence>
<dbReference type="InterPro" id="IPR036028">
    <property type="entry name" value="SH3-like_dom_sf"/>
</dbReference>
<dbReference type="InterPro" id="IPR036860">
    <property type="entry name" value="SH2_dom_sf"/>
</dbReference>
<sequence length="306" mass="34815">MEATAKYDYEAEAGDELSFKKGERLKASSIHTCVAQHARTKHSFTFHCTYGSSYFFVVNNIFVQQVISCVVKLHPAALIQVNFLISEDSRCKILQTTGNWYKAELHGSDGFVPKNFINIHLPSWYQEDYSRSDAEEKLMLQPVGAFIIRGSRNVTQSDFSISVRHAAGVQHFKVLRDSRGQYFLWSKKFSSLNQLVEYYKNTSISKEDPVLLNEMGQQQRRRSDSLPPLPPSPISECPPTPAPRQHTASSNVQVRALYSFHAKEKDELEFNAGDIIEVLESSEQAWWKGLLRGKTGLFPSNYTRPI</sequence>
<gene>
    <name evidence="12" type="ORF">FQN60_012482</name>
</gene>
<evidence type="ECO:0000259" key="10">
    <source>
        <dbReference type="PROSITE" id="PS50001"/>
    </source>
</evidence>
<comment type="caution">
    <text evidence="12">The sequence shown here is derived from an EMBL/GenBank/DDBJ whole genome shotgun (WGS) entry which is preliminary data.</text>
</comment>
<evidence type="ECO:0000256" key="2">
    <source>
        <dbReference type="ARBA" id="ARBA00022999"/>
    </source>
</evidence>
<feature type="domain" description="SH3" evidence="11">
    <location>
        <begin position="249"/>
        <end position="306"/>
    </location>
</feature>
<keyword evidence="13" id="KW-1185">Reference proteome</keyword>
<dbReference type="Pfam" id="PF00017">
    <property type="entry name" value="SH2"/>
    <property type="match status" value="1"/>
</dbReference>
<dbReference type="CDD" id="cd09941">
    <property type="entry name" value="SH2_Grb2_like"/>
    <property type="match status" value="1"/>
</dbReference>
<feature type="domain" description="SH3" evidence="11">
    <location>
        <begin position="1"/>
        <end position="122"/>
    </location>
</feature>
<accession>A0A5J5DPH5</accession>
<keyword evidence="2 7" id="KW-0727">SH2 domain</keyword>
<dbReference type="Gene3D" id="2.30.30.40">
    <property type="entry name" value="SH3 Domains"/>
    <property type="match status" value="2"/>
</dbReference>
<feature type="domain" description="SH2" evidence="10">
    <location>
        <begin position="124"/>
        <end position="215"/>
    </location>
</feature>
<dbReference type="PRINTS" id="PR00401">
    <property type="entry name" value="SH2DOMAIN"/>
</dbReference>
<name>A0A5J5DPH5_9PERO</name>
<evidence type="ECO:0000256" key="4">
    <source>
        <dbReference type="ARBA" id="ARBA00023288"/>
    </source>
</evidence>
<dbReference type="AlphaFoldDB" id="A0A5J5DPH5"/>
<dbReference type="PRINTS" id="PR00452">
    <property type="entry name" value="SH3DOMAIN"/>
</dbReference>
<dbReference type="InterPro" id="IPR000980">
    <property type="entry name" value="SH2"/>
</dbReference>
<evidence type="ECO:0000313" key="12">
    <source>
        <dbReference type="EMBL" id="KAA8595347.1"/>
    </source>
</evidence>
<proteinExistence type="predicted"/>
<dbReference type="InterPro" id="IPR043539">
    <property type="entry name" value="Grb2-like"/>
</dbReference>